<organism evidence="2 3">
    <name type="scientific">Melipona bicolor</name>
    <dbReference type="NCBI Taxonomy" id="60889"/>
    <lineage>
        <taxon>Eukaryota</taxon>
        <taxon>Metazoa</taxon>
        <taxon>Ecdysozoa</taxon>
        <taxon>Arthropoda</taxon>
        <taxon>Hexapoda</taxon>
        <taxon>Insecta</taxon>
        <taxon>Pterygota</taxon>
        <taxon>Neoptera</taxon>
        <taxon>Endopterygota</taxon>
        <taxon>Hymenoptera</taxon>
        <taxon>Apocrita</taxon>
        <taxon>Aculeata</taxon>
        <taxon>Apoidea</taxon>
        <taxon>Anthophila</taxon>
        <taxon>Apidae</taxon>
        <taxon>Melipona</taxon>
    </lineage>
</organism>
<keyword evidence="3" id="KW-1185">Reference proteome</keyword>
<evidence type="ECO:0000313" key="2">
    <source>
        <dbReference type="EMBL" id="KAK1118092.1"/>
    </source>
</evidence>
<feature type="compositionally biased region" description="Acidic residues" evidence="1">
    <location>
        <begin position="36"/>
        <end position="53"/>
    </location>
</feature>
<sequence length="53" mass="6160">MRRRRRWGWRRKNRGENVRSQAIAMPREGGWKEDDPKNDEDGCESGDAVGDGD</sequence>
<dbReference type="EMBL" id="JAHYIQ010000045">
    <property type="protein sequence ID" value="KAK1118092.1"/>
    <property type="molecule type" value="Genomic_DNA"/>
</dbReference>
<evidence type="ECO:0000256" key="1">
    <source>
        <dbReference type="SAM" id="MobiDB-lite"/>
    </source>
</evidence>
<feature type="compositionally biased region" description="Basic residues" evidence="1">
    <location>
        <begin position="1"/>
        <end position="13"/>
    </location>
</feature>
<reference evidence="2" key="1">
    <citation type="submission" date="2021-10" db="EMBL/GenBank/DDBJ databases">
        <title>Melipona bicolor Genome sequencing and assembly.</title>
        <authorList>
            <person name="Araujo N.S."/>
            <person name="Arias M.C."/>
        </authorList>
    </citation>
    <scope>NUCLEOTIDE SEQUENCE</scope>
    <source>
        <strain evidence="2">USP_2M_L1-L4_2017</strain>
        <tissue evidence="2">Whole body</tissue>
    </source>
</reference>
<feature type="region of interest" description="Disordered" evidence="1">
    <location>
        <begin position="1"/>
        <end position="53"/>
    </location>
</feature>
<accession>A0AA40FFM9</accession>
<protein>
    <submittedName>
        <fullName evidence="2">Uncharacterized protein</fullName>
    </submittedName>
</protein>
<comment type="caution">
    <text evidence="2">The sequence shown here is derived from an EMBL/GenBank/DDBJ whole genome shotgun (WGS) entry which is preliminary data.</text>
</comment>
<dbReference type="AlphaFoldDB" id="A0AA40FFM9"/>
<gene>
    <name evidence="2" type="ORF">K0M31_015368</name>
</gene>
<evidence type="ECO:0000313" key="3">
    <source>
        <dbReference type="Proteomes" id="UP001177670"/>
    </source>
</evidence>
<name>A0AA40FFM9_9HYME</name>
<dbReference type="Proteomes" id="UP001177670">
    <property type="component" value="Unassembled WGS sequence"/>
</dbReference>
<proteinExistence type="predicted"/>